<evidence type="ECO:0000313" key="2">
    <source>
        <dbReference type="EMBL" id="KTD61929.1"/>
    </source>
</evidence>
<name>A0A0W0YYG9_LEGSP</name>
<gene>
    <name evidence="2" type="ORF">Lspi_2559</name>
</gene>
<keyword evidence="1" id="KW-0175">Coiled coil</keyword>
<comment type="caution">
    <text evidence="2">The sequence shown here is derived from an EMBL/GenBank/DDBJ whole genome shotgun (WGS) entry which is preliminary data.</text>
</comment>
<proteinExistence type="predicted"/>
<reference evidence="2 3" key="1">
    <citation type="submission" date="2015-11" db="EMBL/GenBank/DDBJ databases">
        <title>Genomic analysis of 38 Legionella species identifies large and diverse effector repertoires.</title>
        <authorList>
            <person name="Burstein D."/>
            <person name="Amaro F."/>
            <person name="Zusman T."/>
            <person name="Lifshitz Z."/>
            <person name="Cohen O."/>
            <person name="Gilbert J.A."/>
            <person name="Pupko T."/>
            <person name="Shuman H.A."/>
            <person name="Segal G."/>
        </authorList>
    </citation>
    <scope>NUCLEOTIDE SEQUENCE [LARGE SCALE GENOMIC DNA]</scope>
    <source>
        <strain evidence="2 3">Mt.St.Helens-9</strain>
    </source>
</reference>
<keyword evidence="3" id="KW-1185">Reference proteome</keyword>
<dbReference type="EMBL" id="LNYX01000031">
    <property type="protein sequence ID" value="KTD61929.1"/>
    <property type="molecule type" value="Genomic_DNA"/>
</dbReference>
<evidence type="ECO:0000313" key="3">
    <source>
        <dbReference type="Proteomes" id="UP000054877"/>
    </source>
</evidence>
<organism evidence="2 3">
    <name type="scientific">Legionella spiritensis</name>
    <dbReference type="NCBI Taxonomy" id="452"/>
    <lineage>
        <taxon>Bacteria</taxon>
        <taxon>Pseudomonadati</taxon>
        <taxon>Pseudomonadota</taxon>
        <taxon>Gammaproteobacteria</taxon>
        <taxon>Legionellales</taxon>
        <taxon>Legionellaceae</taxon>
        <taxon>Legionella</taxon>
    </lineage>
</organism>
<sequence>MGMGDIDELKDQQNEWDQVINKTEKLKEETLKTMLRLRKEISSLSQLKKKFPESRKIDDRMIECDKLLEDSTEILNDINKKLPEFQKQKEALEPFIKKYSESTESQPDSLKP</sequence>
<evidence type="ECO:0000256" key="1">
    <source>
        <dbReference type="SAM" id="Coils"/>
    </source>
</evidence>
<dbReference type="AlphaFoldDB" id="A0A0W0YYG9"/>
<feature type="coiled-coil region" evidence="1">
    <location>
        <begin position="6"/>
        <end position="40"/>
    </location>
</feature>
<dbReference type="Proteomes" id="UP000054877">
    <property type="component" value="Unassembled WGS sequence"/>
</dbReference>
<protein>
    <submittedName>
        <fullName evidence="2">Uncharacterized protein</fullName>
    </submittedName>
</protein>
<dbReference type="PATRIC" id="fig|452.5.peg.2830"/>
<accession>A0A0W0YYG9</accession>